<keyword evidence="5 7" id="KW-1133">Transmembrane helix</keyword>
<reference evidence="9 10" key="1">
    <citation type="submission" date="2019-10" db="EMBL/GenBank/DDBJ databases">
        <title>WGS of Leuconostoc mesenteroides.</title>
        <authorList>
            <person name="Melo Bolivar J."/>
            <person name="Marino-Ramirez L."/>
            <person name="Villamil Diaz L.M."/>
        </authorList>
    </citation>
    <scope>NUCLEOTIDE SEQUENCE [LARGE SCALE GENOMIC DNA]</scope>
    <source>
        <strain evidence="9 10">M11</strain>
    </source>
</reference>
<keyword evidence="2" id="KW-0813">Transport</keyword>
<dbReference type="GO" id="GO:0005886">
    <property type="term" value="C:plasma membrane"/>
    <property type="evidence" value="ECO:0007669"/>
    <property type="project" value="UniProtKB-SubCell"/>
</dbReference>
<evidence type="ECO:0000259" key="8">
    <source>
        <dbReference type="PROSITE" id="PS50850"/>
    </source>
</evidence>
<comment type="subcellular location">
    <subcellularLocation>
        <location evidence="1">Cell membrane</location>
        <topology evidence="1">Multi-pass membrane protein</topology>
    </subcellularLocation>
</comment>
<feature type="transmembrane region" description="Helical" evidence="7">
    <location>
        <begin position="12"/>
        <end position="38"/>
    </location>
</feature>
<dbReference type="InterPro" id="IPR020846">
    <property type="entry name" value="MFS_dom"/>
</dbReference>
<dbReference type="PANTHER" id="PTHR23513">
    <property type="entry name" value="INTEGRAL MEMBRANE EFFLUX PROTEIN-RELATED"/>
    <property type="match status" value="1"/>
</dbReference>
<feature type="transmembrane region" description="Helical" evidence="7">
    <location>
        <begin position="103"/>
        <end position="122"/>
    </location>
</feature>
<evidence type="ECO:0000256" key="5">
    <source>
        <dbReference type="ARBA" id="ARBA00022989"/>
    </source>
</evidence>
<dbReference type="PROSITE" id="PS50850">
    <property type="entry name" value="MFS"/>
    <property type="match status" value="1"/>
</dbReference>
<dbReference type="Proteomes" id="UP000469952">
    <property type="component" value="Unassembled WGS sequence"/>
</dbReference>
<feature type="transmembrane region" description="Helical" evidence="7">
    <location>
        <begin position="50"/>
        <end position="70"/>
    </location>
</feature>
<evidence type="ECO:0000313" key="9">
    <source>
        <dbReference type="EMBL" id="MQR27115.1"/>
    </source>
</evidence>
<evidence type="ECO:0000256" key="1">
    <source>
        <dbReference type="ARBA" id="ARBA00004651"/>
    </source>
</evidence>
<keyword evidence="3" id="KW-1003">Cell membrane</keyword>
<dbReference type="SUPFAM" id="SSF103473">
    <property type="entry name" value="MFS general substrate transporter"/>
    <property type="match status" value="1"/>
</dbReference>
<dbReference type="Pfam" id="PF07690">
    <property type="entry name" value="MFS_1"/>
    <property type="match status" value="1"/>
</dbReference>
<dbReference type="AlphaFoldDB" id="A0A843Z2V6"/>
<feature type="transmembrane region" description="Helical" evidence="7">
    <location>
        <begin position="143"/>
        <end position="169"/>
    </location>
</feature>
<feature type="transmembrane region" description="Helical" evidence="7">
    <location>
        <begin position="225"/>
        <end position="249"/>
    </location>
</feature>
<feature type="transmembrane region" description="Helical" evidence="7">
    <location>
        <begin position="175"/>
        <end position="194"/>
    </location>
</feature>
<gene>
    <name evidence="9" type="ORF">GFV13_07530</name>
</gene>
<feature type="transmembrane region" description="Helical" evidence="7">
    <location>
        <begin position="261"/>
        <end position="279"/>
    </location>
</feature>
<feature type="transmembrane region" description="Helical" evidence="7">
    <location>
        <begin position="77"/>
        <end position="97"/>
    </location>
</feature>
<evidence type="ECO:0000256" key="4">
    <source>
        <dbReference type="ARBA" id="ARBA00022692"/>
    </source>
</evidence>
<dbReference type="EMBL" id="WIPA01000010">
    <property type="protein sequence ID" value="MQR27115.1"/>
    <property type="molecule type" value="Genomic_DNA"/>
</dbReference>
<proteinExistence type="predicted"/>
<dbReference type="InterPro" id="IPR011701">
    <property type="entry name" value="MFS"/>
</dbReference>
<dbReference type="InterPro" id="IPR036259">
    <property type="entry name" value="MFS_trans_sf"/>
</dbReference>
<keyword evidence="6 7" id="KW-0472">Membrane</keyword>
<dbReference type="RefSeq" id="WP_059442390.1">
    <property type="nucleotide sequence ID" value="NZ_BCMO01000017.1"/>
</dbReference>
<keyword evidence="4 7" id="KW-0812">Transmembrane</keyword>
<dbReference type="Gene3D" id="1.20.1250.20">
    <property type="entry name" value="MFS general substrate transporter like domains"/>
    <property type="match status" value="1"/>
</dbReference>
<evidence type="ECO:0000256" key="2">
    <source>
        <dbReference type="ARBA" id="ARBA00022448"/>
    </source>
</evidence>
<dbReference type="GO" id="GO:0022857">
    <property type="term" value="F:transmembrane transporter activity"/>
    <property type="evidence" value="ECO:0007669"/>
    <property type="project" value="InterPro"/>
</dbReference>
<name>A0A843Z2V6_LEUME</name>
<feature type="transmembrane region" description="Helical" evidence="7">
    <location>
        <begin position="377"/>
        <end position="396"/>
    </location>
</feature>
<dbReference type="CDD" id="cd06173">
    <property type="entry name" value="MFS_MefA_like"/>
    <property type="match status" value="1"/>
</dbReference>
<sequence>MDFIMTNHLKRTYVSLMLSPFFSQIGSAIYVLGLNWLIVKSTGTTQLLGIIEGIGGFAFLIGDLLVGLLVDQHNRKYVLIWTDIIATLVCVVSSFLINNNNPQIWLLILITFILNLMLALNYPATKSIVPEVINGNYLQKFNALSNTFFGLANIIAPVIGGVLLAINGIDFSEFILINAASYFIALFFNLLITYQPTPSVKNHQSESFLISTISGFKYVLEHKKLLLYMTSMGIFNFVCAGFLLTTPYISSHYFSKITSSYSLFLICAAVGGLVGGLWLTVQKQKISSNRIFAEQICYGIILILGSLKFSIYSWIIIALVYGLIQSRFFGSMITFIQEETDISFLGRIFGLTFLFFDGIQPVGSFIFGFFVSTWGSWTYSVLGSLTLSLFGLIYFFNRKTFE</sequence>
<accession>A0A843Z2V6</accession>
<dbReference type="PANTHER" id="PTHR23513:SF11">
    <property type="entry name" value="STAPHYLOFERRIN A TRANSPORTER"/>
    <property type="match status" value="1"/>
</dbReference>
<feature type="domain" description="Major facilitator superfamily (MFS) profile" evidence="8">
    <location>
        <begin position="1"/>
        <end position="197"/>
    </location>
</feature>
<protein>
    <submittedName>
        <fullName evidence="9">MFS transporter</fullName>
    </submittedName>
</protein>
<evidence type="ECO:0000256" key="3">
    <source>
        <dbReference type="ARBA" id="ARBA00022475"/>
    </source>
</evidence>
<organism evidence="9 10">
    <name type="scientific">Leuconostoc mesenteroides</name>
    <dbReference type="NCBI Taxonomy" id="1245"/>
    <lineage>
        <taxon>Bacteria</taxon>
        <taxon>Bacillati</taxon>
        <taxon>Bacillota</taxon>
        <taxon>Bacilli</taxon>
        <taxon>Lactobacillales</taxon>
        <taxon>Lactobacillaceae</taxon>
        <taxon>Leuconostoc</taxon>
    </lineage>
</organism>
<evidence type="ECO:0000313" key="10">
    <source>
        <dbReference type="Proteomes" id="UP000469952"/>
    </source>
</evidence>
<evidence type="ECO:0000256" key="6">
    <source>
        <dbReference type="ARBA" id="ARBA00023136"/>
    </source>
</evidence>
<comment type="caution">
    <text evidence="9">The sequence shown here is derived from an EMBL/GenBank/DDBJ whole genome shotgun (WGS) entry which is preliminary data.</text>
</comment>
<evidence type="ECO:0000256" key="7">
    <source>
        <dbReference type="SAM" id="Phobius"/>
    </source>
</evidence>